<dbReference type="AlphaFoldDB" id="A0A1M5HFL3"/>
<feature type="transmembrane region" description="Helical" evidence="1">
    <location>
        <begin position="92"/>
        <end position="111"/>
    </location>
</feature>
<evidence type="ECO:0008006" key="4">
    <source>
        <dbReference type="Google" id="ProtNLM"/>
    </source>
</evidence>
<dbReference type="EMBL" id="LT670818">
    <property type="protein sequence ID" value="SHG14717.1"/>
    <property type="molecule type" value="Genomic_DNA"/>
</dbReference>
<evidence type="ECO:0000313" key="2">
    <source>
        <dbReference type="EMBL" id="SHG14717.1"/>
    </source>
</evidence>
<keyword evidence="1" id="KW-0472">Membrane</keyword>
<accession>A0A1M5HFL3</accession>
<dbReference type="OrthoDB" id="9798009at2"/>
<sequence length="310" mass="34048">METAQLWLISFFAEFQKLPLLTQYAVIFLCVAGSIVHFFAYNEKTAHDGPTLFTTAGIFFTFVGIAEGLYGFDVSDIETSIPGLLAGLKTAFFASVAGVFIALSLKLRLLLFGVSDGSHRKSEGATVDDLVDQIAALREAVADNDGRSLISEIKLQRQDNNDRLDALRRSLTEFVERATENNSKALIEALREVIRDFNSKISDQFGENFKQLNAAVGKLLEWQSAYRMQLTELIEQESKSARNMDVAATAFQSLTEHSLAFTEAGSSLVTLLSSLNEQRSQIEDSIKSLGQLLSTASNAICERGPLVPCN</sequence>
<feature type="transmembrane region" description="Helical" evidence="1">
    <location>
        <begin position="20"/>
        <end position="40"/>
    </location>
</feature>
<proteinExistence type="predicted"/>
<feature type="transmembrane region" description="Helical" evidence="1">
    <location>
        <begin position="52"/>
        <end position="72"/>
    </location>
</feature>
<keyword evidence="1" id="KW-0812">Transmembrane</keyword>
<gene>
    <name evidence="2" type="ORF">SAMN05444169_0792</name>
</gene>
<evidence type="ECO:0000256" key="1">
    <source>
        <dbReference type="SAM" id="Phobius"/>
    </source>
</evidence>
<dbReference type="RefSeq" id="WP_154073051.1">
    <property type="nucleotide sequence ID" value="NZ_LT670818.1"/>
</dbReference>
<dbReference type="Proteomes" id="UP000190675">
    <property type="component" value="Chromosome I"/>
</dbReference>
<keyword evidence="1" id="KW-1133">Transmembrane helix</keyword>
<name>A0A1M5HFL3_9BRAD</name>
<protein>
    <recommendedName>
        <fullName evidence="4">MotA/TolQ/ExbB proton channel family protein</fullName>
    </recommendedName>
</protein>
<reference evidence="2 3" key="1">
    <citation type="submission" date="2016-11" db="EMBL/GenBank/DDBJ databases">
        <authorList>
            <person name="Jaros S."/>
            <person name="Januszkiewicz K."/>
            <person name="Wedrychowicz H."/>
        </authorList>
    </citation>
    <scope>NUCLEOTIDE SEQUENCE [LARGE SCALE GENOMIC DNA]</scope>
    <source>
        <strain evidence="2 3">GAS242</strain>
    </source>
</reference>
<organism evidence="2 3">
    <name type="scientific">Bradyrhizobium erythrophlei</name>
    <dbReference type="NCBI Taxonomy" id="1437360"/>
    <lineage>
        <taxon>Bacteria</taxon>
        <taxon>Pseudomonadati</taxon>
        <taxon>Pseudomonadota</taxon>
        <taxon>Alphaproteobacteria</taxon>
        <taxon>Hyphomicrobiales</taxon>
        <taxon>Nitrobacteraceae</taxon>
        <taxon>Bradyrhizobium</taxon>
    </lineage>
</organism>
<evidence type="ECO:0000313" key="3">
    <source>
        <dbReference type="Proteomes" id="UP000190675"/>
    </source>
</evidence>